<comment type="subcellular location">
    <subcellularLocation>
        <location evidence="1">Secreted</location>
    </subcellularLocation>
</comment>
<protein>
    <recommendedName>
        <fullName evidence="8">Chemokine interleukin-8-like domain-containing protein</fullName>
    </recommendedName>
</protein>
<evidence type="ECO:0000256" key="4">
    <source>
        <dbReference type="ARBA" id="ARBA00022525"/>
    </source>
</evidence>
<dbReference type="Ensembl" id="ENSACIT00000020739.1">
    <property type="protein sequence ID" value="ENSACIP00000020205.1"/>
    <property type="gene ID" value="ENSACIG00000015707.1"/>
</dbReference>
<evidence type="ECO:0000259" key="8">
    <source>
        <dbReference type="SMART" id="SM00199"/>
    </source>
</evidence>
<dbReference type="GO" id="GO:0006954">
    <property type="term" value="P:inflammatory response"/>
    <property type="evidence" value="ECO:0007669"/>
    <property type="project" value="UniProtKB-KW"/>
</dbReference>
<dbReference type="GO" id="GO:0006955">
    <property type="term" value="P:immune response"/>
    <property type="evidence" value="ECO:0007669"/>
    <property type="project" value="InterPro"/>
</dbReference>
<evidence type="ECO:0000256" key="7">
    <source>
        <dbReference type="SAM" id="SignalP"/>
    </source>
</evidence>
<keyword evidence="2" id="KW-0145">Chemotaxis</keyword>
<keyword evidence="10" id="KW-1185">Reference proteome</keyword>
<dbReference type="AlphaFoldDB" id="A0A3Q0SIK0"/>
<dbReference type="InterPro" id="IPR036048">
    <property type="entry name" value="Interleukin_8-like_sf"/>
</dbReference>
<dbReference type="Gene3D" id="2.40.50.40">
    <property type="match status" value="1"/>
</dbReference>
<feature type="chain" id="PRO_5018691933" description="Chemokine interleukin-8-like domain-containing protein" evidence="7">
    <location>
        <begin position="22"/>
        <end position="99"/>
    </location>
</feature>
<dbReference type="InterPro" id="IPR039809">
    <property type="entry name" value="Chemokine_b/g/d"/>
</dbReference>
<reference evidence="9" key="1">
    <citation type="submission" date="2025-08" db="UniProtKB">
        <authorList>
            <consortium name="Ensembl"/>
        </authorList>
    </citation>
    <scope>IDENTIFICATION</scope>
</reference>
<sequence length="99" mass="11064">MTRLTFISLLVVTAMVSTATAQGGISSCCQKISNTQVHRDLLKSYYVQQPPSCPLTAVVFTTVSGKRICSTTLKLWTQTSMAYLDGKNWHRIHNNTQRK</sequence>
<reference evidence="9" key="2">
    <citation type="submission" date="2025-09" db="UniProtKB">
        <authorList>
            <consortium name="Ensembl"/>
        </authorList>
    </citation>
    <scope>IDENTIFICATION</scope>
</reference>
<dbReference type="PANTHER" id="PTHR12015:SF111">
    <property type="entry name" value="C-C MOTIF CHEMOKINE 17"/>
    <property type="match status" value="1"/>
</dbReference>
<dbReference type="GO" id="GO:0008009">
    <property type="term" value="F:chemokine activity"/>
    <property type="evidence" value="ECO:0007669"/>
    <property type="project" value="InterPro"/>
</dbReference>
<evidence type="ECO:0000256" key="3">
    <source>
        <dbReference type="ARBA" id="ARBA00022514"/>
    </source>
</evidence>
<evidence type="ECO:0000313" key="10">
    <source>
        <dbReference type="Proteomes" id="UP000261340"/>
    </source>
</evidence>
<dbReference type="PANTHER" id="PTHR12015">
    <property type="entry name" value="SMALL INDUCIBLE CYTOKINE A"/>
    <property type="match status" value="1"/>
</dbReference>
<keyword evidence="4" id="KW-0964">Secreted</keyword>
<dbReference type="InterPro" id="IPR001811">
    <property type="entry name" value="Chemokine_IL8-like_dom"/>
</dbReference>
<dbReference type="PROSITE" id="PS51257">
    <property type="entry name" value="PROKAR_LIPOPROTEIN"/>
    <property type="match status" value="1"/>
</dbReference>
<accession>A0A3Q0SIK0</accession>
<dbReference type="GeneTree" id="ENSGT00990000203766"/>
<feature type="signal peptide" evidence="7">
    <location>
        <begin position="1"/>
        <end position="21"/>
    </location>
</feature>
<dbReference type="Pfam" id="PF00048">
    <property type="entry name" value="IL8"/>
    <property type="match status" value="1"/>
</dbReference>
<dbReference type="SMART" id="SM00199">
    <property type="entry name" value="SCY"/>
    <property type="match status" value="1"/>
</dbReference>
<dbReference type="SUPFAM" id="SSF54117">
    <property type="entry name" value="Interleukin 8-like chemokines"/>
    <property type="match status" value="1"/>
</dbReference>
<evidence type="ECO:0000256" key="6">
    <source>
        <dbReference type="ARBA" id="ARBA00023198"/>
    </source>
</evidence>
<keyword evidence="6" id="KW-0395">Inflammatory response</keyword>
<evidence type="ECO:0000256" key="5">
    <source>
        <dbReference type="ARBA" id="ARBA00022729"/>
    </source>
</evidence>
<evidence type="ECO:0000313" key="9">
    <source>
        <dbReference type="Ensembl" id="ENSACIP00000020205.1"/>
    </source>
</evidence>
<keyword evidence="5 7" id="KW-0732">Signal</keyword>
<dbReference type="OMA" id="NVRICAN"/>
<dbReference type="GO" id="GO:0005615">
    <property type="term" value="C:extracellular space"/>
    <property type="evidence" value="ECO:0007669"/>
    <property type="project" value="UniProtKB-KW"/>
</dbReference>
<feature type="domain" description="Chemokine interleukin-8-like" evidence="8">
    <location>
        <begin position="25"/>
        <end position="84"/>
    </location>
</feature>
<organism evidence="9 10">
    <name type="scientific">Amphilophus citrinellus</name>
    <name type="common">Midas cichlid</name>
    <name type="synonym">Cichlasoma citrinellum</name>
    <dbReference type="NCBI Taxonomy" id="61819"/>
    <lineage>
        <taxon>Eukaryota</taxon>
        <taxon>Metazoa</taxon>
        <taxon>Chordata</taxon>
        <taxon>Craniata</taxon>
        <taxon>Vertebrata</taxon>
        <taxon>Euteleostomi</taxon>
        <taxon>Actinopterygii</taxon>
        <taxon>Neopterygii</taxon>
        <taxon>Teleostei</taxon>
        <taxon>Neoteleostei</taxon>
        <taxon>Acanthomorphata</taxon>
        <taxon>Ovalentaria</taxon>
        <taxon>Cichlomorphae</taxon>
        <taxon>Cichliformes</taxon>
        <taxon>Cichlidae</taxon>
        <taxon>New World cichlids</taxon>
        <taxon>Cichlasomatinae</taxon>
        <taxon>Heroini</taxon>
        <taxon>Amphilophus</taxon>
    </lineage>
</organism>
<keyword evidence="3" id="KW-0202">Cytokine</keyword>
<name>A0A3Q0SIK0_AMPCI</name>
<evidence type="ECO:0000256" key="1">
    <source>
        <dbReference type="ARBA" id="ARBA00004613"/>
    </source>
</evidence>
<proteinExistence type="predicted"/>
<evidence type="ECO:0000256" key="2">
    <source>
        <dbReference type="ARBA" id="ARBA00022500"/>
    </source>
</evidence>
<dbReference type="Proteomes" id="UP000261340">
    <property type="component" value="Unplaced"/>
</dbReference>